<dbReference type="Gene3D" id="1.25.40.10">
    <property type="entry name" value="Tetratricopeptide repeat domain"/>
    <property type="match status" value="4"/>
</dbReference>
<comment type="pathway">
    <text evidence="2">Glycan metabolism; bacterial cellulose biosynthesis.</text>
</comment>
<evidence type="ECO:0000256" key="6">
    <source>
        <dbReference type="ARBA" id="ARBA00022916"/>
    </source>
</evidence>
<evidence type="ECO:0000256" key="7">
    <source>
        <dbReference type="PROSITE-ProRule" id="PRU00339"/>
    </source>
</evidence>
<dbReference type="AlphaFoldDB" id="A0A506PXV7"/>
<dbReference type="PROSITE" id="PS50005">
    <property type="entry name" value="TPR"/>
    <property type="match status" value="1"/>
</dbReference>
<feature type="region of interest" description="Disordered" evidence="8">
    <location>
        <begin position="747"/>
        <end position="778"/>
    </location>
</feature>
<organism evidence="11 12">
    <name type="scientific">Pantoea deleyi</name>
    <dbReference type="NCBI Taxonomy" id="470932"/>
    <lineage>
        <taxon>Bacteria</taxon>
        <taxon>Pseudomonadati</taxon>
        <taxon>Pseudomonadota</taxon>
        <taxon>Gammaproteobacteria</taxon>
        <taxon>Enterobacterales</taxon>
        <taxon>Erwiniaceae</taxon>
        <taxon>Pantoea</taxon>
    </lineage>
</organism>
<feature type="signal peptide" evidence="9">
    <location>
        <begin position="1"/>
        <end position="23"/>
    </location>
</feature>
<gene>
    <name evidence="11" type="primary">bcsC</name>
    <name evidence="11" type="ORF">FJW01_20425</name>
</gene>
<dbReference type="PANTHER" id="PTHR12558:SF13">
    <property type="entry name" value="CELL DIVISION CYCLE PROTEIN 27 HOMOLOG"/>
    <property type="match status" value="1"/>
</dbReference>
<dbReference type="Pfam" id="PF13432">
    <property type="entry name" value="TPR_16"/>
    <property type="match status" value="2"/>
</dbReference>
<evidence type="ECO:0000256" key="8">
    <source>
        <dbReference type="SAM" id="MobiDB-lite"/>
    </source>
</evidence>
<dbReference type="SUPFAM" id="SSF48452">
    <property type="entry name" value="TPR-like"/>
    <property type="match status" value="3"/>
</dbReference>
<feature type="domain" description="Cellulose synthase operon C C-terminal" evidence="10">
    <location>
        <begin position="802"/>
        <end position="1133"/>
    </location>
</feature>
<dbReference type="RefSeq" id="WP_140917357.1">
    <property type="nucleotide sequence ID" value="NZ_CP071405.1"/>
</dbReference>
<dbReference type="NCBIfam" id="NF008520">
    <property type="entry name" value="PRK11447.1"/>
    <property type="match status" value="1"/>
</dbReference>
<keyword evidence="5 7" id="KW-0802">TPR repeat</keyword>
<evidence type="ECO:0000256" key="9">
    <source>
        <dbReference type="SAM" id="SignalP"/>
    </source>
</evidence>
<evidence type="ECO:0000256" key="5">
    <source>
        <dbReference type="ARBA" id="ARBA00022803"/>
    </source>
</evidence>
<evidence type="ECO:0000256" key="1">
    <source>
        <dbReference type="ARBA" id="ARBA00003476"/>
    </source>
</evidence>
<feature type="chain" id="PRO_5021289841" evidence="9">
    <location>
        <begin position="24"/>
        <end position="1155"/>
    </location>
</feature>
<sequence length="1155" mass="125679">MNKAPLLRAGVLIGALSALPGQAAPVDGPQVSPVDWLLTQVRIGESTNKYELVQQSLYRLEKIDPDNPQVLAARLRLALHQGDLTAAQTLLDQLNRQAPGSAAARESAAGLRMMSPEGRQQLQQARLLATSGRLAEAKNAYDALFSGVFPDPNIALEYWRLLARLPGQQDRVWQQLQALEQRYPGNVGVGLQIARMAFDRQQPDLATAQLTRLAESSGGRDAAADLWLQHISDQTINDSSVAQLKAYLAVFTDGDAHQQGMEALNKQQKTLADPAYRERMRALALVEANNVNQAMSSLNRALKANPEDAELMGAMGQTQARAGHRDVAVLWLERAIKAGQQSTLVGKWQSLLQTNRYWLAIEQGDKALAQHDINAAERHYRTAQTLDSRDSYALIGLGDVAMARKNGAGAEQLWQRARQLDGSNITAVRRLAALYQTVSPAREMAFINSLPAAQQRTLADTLRALRSDSLRAEADALAQQARWPQAAEKYRQALALAPDDVWLSYRLAGALRNRGDVQQANGVMRAVAQQHPQDPTALYATALWFSGNDDERTALATLQRLPAAQWSGDMRQLAGRLKQNQIFAQADRLRAAGNEPAAIALLEQQPVSGRRDLTLADWALARGDAQQALTGYEQVLSRQPGDGDAALGRIEALVALQRNAEARQALAQLPPAESGLNAERRVALAWQAVGETSRAAGLFAGLKQRAASLPPSQAKALLFRDAARLERAQQQPEQALADYREAMTASGIGSEGNLSRATRNDPRDTRLERGLRSDTADLYRQQQTTLTLQQDYSRNSGTGGISDFTAHTTMLQAERPLADGRGFLRVDRVDLSAGTFATRNGSIDERFGSCDDANSGGCRGQTRQRDSGTALGAGWHNGVWSADLGTTPLGFEVTNWTGGLSWKTDIRDLGVTLTASRRPITSSLLAYAGTRDLAASGGKRWGGVVATGGSIGLSYDQGGAHGVWGDISAHQISGKNVADNSRERLMGGYYYKLINSDNRRATVGLNTMLWHYQKDLSDYTFGQGGYYSPQQYLSFSVPVTWRQRTENWSFDLGGSLSWSHSATHAQQRYPVNPGFTLASNPSSASSTGGGVGYTLQAVVERRLTSDWFIGAGVDIQQAKDYTPSHGLLYVRYAAGGWEGDLDMPPQPLIPYADFK</sequence>
<keyword evidence="12" id="KW-1185">Reference proteome</keyword>
<dbReference type="Pfam" id="PF14559">
    <property type="entry name" value="TPR_19"/>
    <property type="match status" value="2"/>
</dbReference>
<dbReference type="InterPro" id="IPR011990">
    <property type="entry name" value="TPR-like_helical_dom_sf"/>
</dbReference>
<dbReference type="EMBL" id="VHJA01000081">
    <property type="protein sequence ID" value="TPV37050.1"/>
    <property type="molecule type" value="Genomic_DNA"/>
</dbReference>
<dbReference type="Pfam" id="PF05420">
    <property type="entry name" value="BCSC_C"/>
    <property type="match status" value="1"/>
</dbReference>
<accession>A0A506PXV7</accession>
<dbReference type="GO" id="GO:0030244">
    <property type="term" value="P:cellulose biosynthetic process"/>
    <property type="evidence" value="ECO:0007669"/>
    <property type="project" value="UniProtKB-KW"/>
</dbReference>
<comment type="function">
    <text evidence="1">Required for maximal bacterial cellulose synthesis.</text>
</comment>
<feature type="repeat" description="TPR" evidence="7">
    <location>
        <begin position="467"/>
        <end position="500"/>
    </location>
</feature>
<keyword evidence="6" id="KW-0135">Cellulose biosynthesis</keyword>
<keyword evidence="4" id="KW-0677">Repeat</keyword>
<dbReference type="InterPro" id="IPR019734">
    <property type="entry name" value="TPR_rpt"/>
</dbReference>
<dbReference type="InterPro" id="IPR008410">
    <property type="entry name" value="BCSC_C"/>
</dbReference>
<feature type="compositionally biased region" description="Basic and acidic residues" evidence="8">
    <location>
        <begin position="758"/>
        <end position="777"/>
    </location>
</feature>
<name>A0A506PXV7_9GAMM</name>
<evidence type="ECO:0000259" key="10">
    <source>
        <dbReference type="Pfam" id="PF05420"/>
    </source>
</evidence>
<protein>
    <submittedName>
        <fullName evidence="11">Cellulose biosynthesis protein BcsC</fullName>
    </submittedName>
</protein>
<dbReference type="UniPathway" id="UPA00694"/>
<dbReference type="GO" id="GO:0019867">
    <property type="term" value="C:outer membrane"/>
    <property type="evidence" value="ECO:0007669"/>
    <property type="project" value="InterPro"/>
</dbReference>
<keyword evidence="3 9" id="KW-0732">Signal</keyword>
<dbReference type="PANTHER" id="PTHR12558">
    <property type="entry name" value="CELL DIVISION CYCLE 16,23,27"/>
    <property type="match status" value="1"/>
</dbReference>
<evidence type="ECO:0000256" key="2">
    <source>
        <dbReference type="ARBA" id="ARBA00005186"/>
    </source>
</evidence>
<evidence type="ECO:0000256" key="4">
    <source>
        <dbReference type="ARBA" id="ARBA00022737"/>
    </source>
</evidence>
<reference evidence="11 12" key="1">
    <citation type="submission" date="2019-06" db="EMBL/GenBank/DDBJ databases">
        <title>Taxogenomics and systematics of the genus Pantoea.</title>
        <authorList>
            <person name="Tambong J.T."/>
        </authorList>
    </citation>
    <scope>NUCLEOTIDE SEQUENCE [LARGE SCALE GENOMIC DNA]</scope>
    <source>
        <strain evidence="11 12">LMG 24200</strain>
    </source>
</reference>
<proteinExistence type="predicted"/>
<evidence type="ECO:0000313" key="11">
    <source>
        <dbReference type="EMBL" id="TPV37050.1"/>
    </source>
</evidence>
<dbReference type="OrthoDB" id="174989at2"/>
<evidence type="ECO:0000256" key="3">
    <source>
        <dbReference type="ARBA" id="ARBA00022729"/>
    </source>
</evidence>
<dbReference type="SMART" id="SM00028">
    <property type="entry name" value="TPR"/>
    <property type="match status" value="5"/>
</dbReference>
<comment type="caution">
    <text evidence="11">The sequence shown here is derived from an EMBL/GenBank/DDBJ whole genome shotgun (WGS) entry which is preliminary data.</text>
</comment>
<dbReference type="Proteomes" id="UP000317747">
    <property type="component" value="Unassembled WGS sequence"/>
</dbReference>
<evidence type="ECO:0000313" key="12">
    <source>
        <dbReference type="Proteomes" id="UP000317747"/>
    </source>
</evidence>